<dbReference type="Proteomes" id="UP000050761">
    <property type="component" value="Unassembled WGS sequence"/>
</dbReference>
<accession>A0A3P8GNZ1</accession>
<dbReference type="InterPro" id="IPR039760">
    <property type="entry name" value="MOFRL_protein"/>
</dbReference>
<dbReference type="Pfam" id="PF13660">
    <property type="entry name" value="DUF4147"/>
    <property type="match status" value="1"/>
</dbReference>
<evidence type="ECO:0000313" key="4">
    <source>
        <dbReference type="EMBL" id="VDP32546.1"/>
    </source>
</evidence>
<dbReference type="AlphaFoldDB" id="A0A183GIG6"/>
<evidence type="ECO:0000313" key="5">
    <source>
        <dbReference type="Proteomes" id="UP000050761"/>
    </source>
</evidence>
<evidence type="ECO:0000259" key="3">
    <source>
        <dbReference type="Pfam" id="PF13660"/>
    </source>
</evidence>
<dbReference type="Gene3D" id="3.40.50.10180">
    <property type="entry name" value="Glycerate kinase, MOFRL-like N-terminal domain"/>
    <property type="match status" value="1"/>
</dbReference>
<accession>A0A183GIG6</accession>
<evidence type="ECO:0000256" key="1">
    <source>
        <dbReference type="ARBA" id="ARBA00005393"/>
    </source>
</evidence>
<dbReference type="InterPro" id="IPR007835">
    <property type="entry name" value="MOFRL"/>
</dbReference>
<keyword evidence="5" id="KW-1185">Reference proteome</keyword>
<dbReference type="Pfam" id="PF05161">
    <property type="entry name" value="MOFRL"/>
    <property type="match status" value="1"/>
</dbReference>
<dbReference type="WBParaSite" id="HPBE_0002242601-mRNA-1">
    <property type="protein sequence ID" value="HPBE_0002242601-mRNA-1"/>
    <property type="gene ID" value="HPBE_0002242601"/>
</dbReference>
<dbReference type="InterPro" id="IPR025286">
    <property type="entry name" value="MOFRL_assoc_dom"/>
</dbReference>
<dbReference type="EMBL" id="UZAH01033985">
    <property type="protein sequence ID" value="VDP32546.1"/>
    <property type="molecule type" value="Genomic_DNA"/>
</dbReference>
<evidence type="ECO:0000259" key="2">
    <source>
        <dbReference type="Pfam" id="PF05161"/>
    </source>
</evidence>
<evidence type="ECO:0000313" key="6">
    <source>
        <dbReference type="WBParaSite" id="HPBE_0002242601-mRNA-1"/>
    </source>
</evidence>
<dbReference type="PANTHER" id="PTHR12227:SF0">
    <property type="entry name" value="GLYCERATE KINASE"/>
    <property type="match status" value="1"/>
</dbReference>
<reference evidence="4 5" key="1">
    <citation type="submission" date="2018-11" db="EMBL/GenBank/DDBJ databases">
        <authorList>
            <consortium name="Pathogen Informatics"/>
        </authorList>
    </citation>
    <scope>NUCLEOTIDE SEQUENCE [LARGE SCALE GENOMIC DNA]</scope>
</reference>
<gene>
    <name evidence="4" type="ORF">HPBE_LOCUS22425</name>
</gene>
<feature type="domain" description="MOFRL" evidence="2">
    <location>
        <begin position="240"/>
        <end position="349"/>
    </location>
</feature>
<dbReference type="InterPro" id="IPR038614">
    <property type="entry name" value="GK_N_sf"/>
</dbReference>
<name>A0A183GIG6_HELPZ</name>
<organism evidence="5 6">
    <name type="scientific">Heligmosomoides polygyrus</name>
    <name type="common">Parasitic roundworm</name>
    <dbReference type="NCBI Taxonomy" id="6339"/>
    <lineage>
        <taxon>Eukaryota</taxon>
        <taxon>Metazoa</taxon>
        <taxon>Ecdysozoa</taxon>
        <taxon>Nematoda</taxon>
        <taxon>Chromadorea</taxon>
        <taxon>Rhabditida</taxon>
        <taxon>Rhabditina</taxon>
        <taxon>Rhabditomorpha</taxon>
        <taxon>Strongyloidea</taxon>
        <taxon>Heligmosomidae</taxon>
        <taxon>Heligmosomoides</taxon>
    </lineage>
</organism>
<dbReference type="InterPro" id="IPR037035">
    <property type="entry name" value="GK-like_C_sf"/>
</dbReference>
<dbReference type="GO" id="GO:0008887">
    <property type="term" value="F:glycerate kinase activity"/>
    <property type="evidence" value="ECO:0007669"/>
    <property type="project" value="InterPro"/>
</dbReference>
<comment type="similarity">
    <text evidence="1">Belongs to the glycerate kinase type-2 family.</text>
</comment>
<proteinExistence type="inferred from homology"/>
<dbReference type="GO" id="GO:0005737">
    <property type="term" value="C:cytoplasm"/>
    <property type="evidence" value="ECO:0007669"/>
    <property type="project" value="TreeGrafter"/>
</dbReference>
<dbReference type="PANTHER" id="PTHR12227">
    <property type="entry name" value="GLYCERATE KINASE"/>
    <property type="match status" value="1"/>
</dbReference>
<dbReference type="SUPFAM" id="SSF82544">
    <property type="entry name" value="GckA/TtuD-like"/>
    <property type="match status" value="1"/>
</dbReference>
<sequence>GARNNLPDSDSVAATHKAVDSIRENDGADVVFLFLVSGGGSALLCAPEGVSLEAKLATIRTLTSNGADIRVLNAFRQKLSAVKGGKTLDLVRNGRVVSLLVSDLIDDLVQFIASGPTIPQTSAMIEMARAILTSPKWTSLLPEEILNKIQVENVLTKRIQKNTSPLNVVIASNRLALAELKEYFTAQGYDAHVVSSSIEGNATEVGRMFAGLIAAGRDDLPTKLKEFGGNDIYPKGNKIALLFGGETTVIIHGGGKGGRCQEMALSCLISLASSPSREASFLFLAAGTDGQDGPTDAAGALITVDDIREDVASRALGFLNTSNSYEFWTTHNEGRNHIKCGPTGTNVMDIQIVLLRFT</sequence>
<dbReference type="OrthoDB" id="44918at2759"/>
<reference evidence="6" key="2">
    <citation type="submission" date="2019-09" db="UniProtKB">
        <authorList>
            <consortium name="WormBaseParasite"/>
        </authorList>
    </citation>
    <scope>IDENTIFICATION</scope>
</reference>
<feature type="domain" description="MOFRL-associated" evidence="3">
    <location>
        <begin position="2"/>
        <end position="147"/>
    </location>
</feature>
<dbReference type="Gene3D" id="3.40.1480.10">
    <property type="entry name" value="MOFRL domain"/>
    <property type="match status" value="1"/>
</dbReference>
<protein>
    <submittedName>
        <fullName evidence="6">Glycerate kinase</fullName>
    </submittedName>
</protein>